<evidence type="ECO:0000259" key="1">
    <source>
        <dbReference type="PROSITE" id="PS50994"/>
    </source>
</evidence>
<dbReference type="Proteomes" id="UP001152795">
    <property type="component" value="Unassembled WGS sequence"/>
</dbReference>
<dbReference type="Gene3D" id="3.30.420.10">
    <property type="entry name" value="Ribonuclease H-like superfamily/Ribonuclease H"/>
    <property type="match status" value="1"/>
</dbReference>
<dbReference type="InterPro" id="IPR012337">
    <property type="entry name" value="RNaseH-like_sf"/>
</dbReference>
<dbReference type="InterPro" id="IPR001584">
    <property type="entry name" value="Integrase_cat-core"/>
</dbReference>
<dbReference type="PANTHER" id="PTHR47266">
    <property type="entry name" value="ENDONUCLEASE-RELATED"/>
    <property type="match status" value="1"/>
</dbReference>
<comment type="caution">
    <text evidence="2">The sequence shown here is derived from an EMBL/GenBank/DDBJ whole genome shotgun (WGS) entry which is preliminary data.</text>
</comment>
<dbReference type="InterPro" id="IPR036397">
    <property type="entry name" value="RNaseH_sf"/>
</dbReference>
<evidence type="ECO:0000313" key="3">
    <source>
        <dbReference type="Proteomes" id="UP001152795"/>
    </source>
</evidence>
<dbReference type="InterPro" id="IPR052160">
    <property type="entry name" value="Gypsy_RT_Integrase-like"/>
</dbReference>
<reference evidence="2" key="1">
    <citation type="submission" date="2020-04" db="EMBL/GenBank/DDBJ databases">
        <authorList>
            <person name="Alioto T."/>
            <person name="Alioto T."/>
            <person name="Gomez Garrido J."/>
        </authorList>
    </citation>
    <scope>NUCLEOTIDE SEQUENCE</scope>
    <source>
        <strain evidence="2">A484AB</strain>
    </source>
</reference>
<organism evidence="2 3">
    <name type="scientific">Paramuricea clavata</name>
    <name type="common">Red gorgonian</name>
    <name type="synonym">Violescent sea-whip</name>
    <dbReference type="NCBI Taxonomy" id="317549"/>
    <lineage>
        <taxon>Eukaryota</taxon>
        <taxon>Metazoa</taxon>
        <taxon>Cnidaria</taxon>
        <taxon>Anthozoa</taxon>
        <taxon>Octocorallia</taxon>
        <taxon>Malacalcyonacea</taxon>
        <taxon>Plexauridae</taxon>
        <taxon>Paramuricea</taxon>
    </lineage>
</organism>
<feature type="domain" description="Integrase catalytic" evidence="1">
    <location>
        <begin position="190"/>
        <end position="312"/>
    </location>
</feature>
<accession>A0A6S7FT69</accession>
<gene>
    <name evidence="2" type="ORF">PACLA_8A080133</name>
</gene>
<dbReference type="GO" id="GO:0015074">
    <property type="term" value="P:DNA integration"/>
    <property type="evidence" value="ECO:0007669"/>
    <property type="project" value="InterPro"/>
</dbReference>
<evidence type="ECO:0000313" key="2">
    <source>
        <dbReference type="EMBL" id="CAB3982815.1"/>
    </source>
</evidence>
<dbReference type="AlphaFoldDB" id="A0A6S7FT69"/>
<proteinExistence type="predicted"/>
<keyword evidence="3" id="KW-1185">Reference proteome</keyword>
<dbReference type="OrthoDB" id="6757812at2759"/>
<name>A0A6S7FT69_PARCT</name>
<sequence length="312" mass="36085">MPTLISKQNTDCASEPSNSELVVEQEEATVKKVTVPRHVRLSQYESQCEDLIYYLQTNKCRPGLSKKEIRNIKNKAVTHKFNSTNNELIYVGQKKDLKKRVVTELEEIKDILNQYHSNELRSFRQRVVSPTVSSPTSRVDSPTFPHVLMSVRQRYIVHTWIYKSINCQTCDRCQRFEKIKTQAPELKSIKVNEPMELVGMDLIGPLPTTLEGFKYVLTFTDYFKKFVDSFPLKEKAAAGIARCIQTFVCRWGAPCRLLSDQGRKFVANMEEDHVIVEEQLNDDDLEQMVMARVSKMANINEKVNIEQFVYCT</sequence>
<dbReference type="EMBL" id="CACRXK020000543">
    <property type="protein sequence ID" value="CAB3982815.1"/>
    <property type="molecule type" value="Genomic_DNA"/>
</dbReference>
<dbReference type="SUPFAM" id="SSF53098">
    <property type="entry name" value="Ribonuclease H-like"/>
    <property type="match status" value="1"/>
</dbReference>
<dbReference type="PROSITE" id="PS50994">
    <property type="entry name" value="INTEGRASE"/>
    <property type="match status" value="1"/>
</dbReference>
<dbReference type="GO" id="GO:0003676">
    <property type="term" value="F:nucleic acid binding"/>
    <property type="evidence" value="ECO:0007669"/>
    <property type="project" value="InterPro"/>
</dbReference>
<protein>
    <submittedName>
        <fullName evidence="2">Retrovirus-related Pol poly from transposon</fullName>
    </submittedName>
</protein>